<dbReference type="GeneID" id="4566367"/>
<protein>
    <submittedName>
        <fullName evidence="2">Uncharacterized protein</fullName>
    </submittedName>
</protein>
<sequence>MISSSQSVSQKRQQHWRSVPLNQGLALLQISCNCSTDNLDRRERVQRTEVSGRGGEVKKARRWGNFKSPGTSSSPVLLLLSLFSRPSTSALETNLYRNLSPDPGLFSHSKSPSQCPTAATAVRPTNPLAPTARETTIARATTAPELPTATPITTPTPTARTIIATQMGARTTTAARGAQPIPPQAATSPSPVAESKVDRRSRLSAVVRNSMRRARLLRSTDFR</sequence>
<evidence type="ECO:0000313" key="2">
    <source>
        <dbReference type="EMBL" id="EAS35117.3"/>
    </source>
</evidence>
<feature type="region of interest" description="Disordered" evidence="1">
    <location>
        <begin position="107"/>
        <end position="129"/>
    </location>
</feature>
<name>J3KH24_COCIM</name>
<proteinExistence type="predicted"/>
<feature type="region of interest" description="Disordered" evidence="1">
    <location>
        <begin position="171"/>
        <end position="204"/>
    </location>
</feature>
<evidence type="ECO:0000313" key="3">
    <source>
        <dbReference type="Proteomes" id="UP000001261"/>
    </source>
</evidence>
<keyword evidence="3" id="KW-1185">Reference proteome</keyword>
<organism evidence="2 3">
    <name type="scientific">Coccidioides immitis (strain RS)</name>
    <name type="common">Valley fever fungus</name>
    <dbReference type="NCBI Taxonomy" id="246410"/>
    <lineage>
        <taxon>Eukaryota</taxon>
        <taxon>Fungi</taxon>
        <taxon>Dikarya</taxon>
        <taxon>Ascomycota</taxon>
        <taxon>Pezizomycotina</taxon>
        <taxon>Eurotiomycetes</taxon>
        <taxon>Eurotiomycetidae</taxon>
        <taxon>Onygenales</taxon>
        <taxon>Onygenaceae</taxon>
        <taxon>Coccidioides</taxon>
    </lineage>
</organism>
<dbReference type="AlphaFoldDB" id="J3KH24"/>
<gene>
    <name evidence="2" type="ORF">CIMG_00471</name>
</gene>
<reference evidence="3" key="1">
    <citation type="journal article" date="2009" name="Genome Res.">
        <title>Comparative genomic analyses of the human fungal pathogens Coccidioides and their relatives.</title>
        <authorList>
            <person name="Sharpton T.J."/>
            <person name="Stajich J.E."/>
            <person name="Rounsley S.D."/>
            <person name="Gardner M.J."/>
            <person name="Wortman J.R."/>
            <person name="Jordar V.S."/>
            <person name="Maiti R."/>
            <person name="Kodira C.D."/>
            <person name="Neafsey D.E."/>
            <person name="Zeng Q."/>
            <person name="Hung C.-Y."/>
            <person name="McMahan C."/>
            <person name="Muszewska A."/>
            <person name="Grynberg M."/>
            <person name="Mandel M.A."/>
            <person name="Kellner E.M."/>
            <person name="Barker B.M."/>
            <person name="Galgiani J.N."/>
            <person name="Orbach M.J."/>
            <person name="Kirkland T.N."/>
            <person name="Cole G.T."/>
            <person name="Henn M.R."/>
            <person name="Birren B.W."/>
            <person name="Taylor J.W."/>
        </authorList>
    </citation>
    <scope>NUCLEOTIDE SEQUENCE [LARGE SCALE GENOMIC DNA]</scope>
    <source>
        <strain evidence="3">RS</strain>
    </source>
</reference>
<dbReference type="InParanoid" id="J3KH24"/>
<dbReference type="Proteomes" id="UP000001261">
    <property type="component" value="Unassembled WGS sequence"/>
</dbReference>
<feature type="compositionally biased region" description="Polar residues" evidence="1">
    <location>
        <begin position="108"/>
        <end position="117"/>
    </location>
</feature>
<accession>J3KH24</accession>
<reference evidence="3" key="2">
    <citation type="journal article" date="2010" name="Genome Res.">
        <title>Population genomic sequencing of Coccidioides fungi reveals recent hybridization and transposon control.</title>
        <authorList>
            <person name="Neafsey D.E."/>
            <person name="Barker B.M."/>
            <person name="Sharpton T.J."/>
            <person name="Stajich J.E."/>
            <person name="Park D.J."/>
            <person name="Whiston E."/>
            <person name="Hung C.-Y."/>
            <person name="McMahan C."/>
            <person name="White J."/>
            <person name="Sykes S."/>
            <person name="Heiman D."/>
            <person name="Young S."/>
            <person name="Zeng Q."/>
            <person name="Abouelleil A."/>
            <person name="Aftuck L."/>
            <person name="Bessette D."/>
            <person name="Brown A."/>
            <person name="FitzGerald M."/>
            <person name="Lui A."/>
            <person name="Macdonald J.P."/>
            <person name="Priest M."/>
            <person name="Orbach M.J."/>
            <person name="Galgiani J.N."/>
            <person name="Kirkland T.N."/>
            <person name="Cole G.T."/>
            <person name="Birren B.W."/>
            <person name="Henn M.R."/>
            <person name="Taylor J.W."/>
            <person name="Rounsley S.D."/>
        </authorList>
    </citation>
    <scope>GENOME REANNOTATION</scope>
    <source>
        <strain evidence="3">RS</strain>
    </source>
</reference>
<dbReference type="VEuPathDB" id="FungiDB:CIMG_00471"/>
<evidence type="ECO:0000256" key="1">
    <source>
        <dbReference type="SAM" id="MobiDB-lite"/>
    </source>
</evidence>
<dbReference type="EMBL" id="GG704911">
    <property type="protein sequence ID" value="EAS35117.3"/>
    <property type="molecule type" value="Genomic_DNA"/>
</dbReference>
<dbReference type="RefSeq" id="XP_001246700.2">
    <property type="nucleotide sequence ID" value="XM_001246699.2"/>
</dbReference>
<dbReference type="KEGG" id="cim:CIMG_00471"/>